<sequence>MTHHDRDRRLAAAVVLRGSGEAERARTGLLALSAELPEDAEIAFQTAWTHDALGLEAAAVPFYETALADPAALPPADRQGALLGLGSTYRALGRYPEAVETLRRGVAEFPDHGGLRAFLAMALHNTGEHQEAVRLLLHLLADTSADPAVTDYGRALTYYADRLDETWPGSAP</sequence>
<reference evidence="3 4" key="1">
    <citation type="submission" date="2019-06" db="EMBL/GenBank/DDBJ databases">
        <title>Draft genome of Streptomyces sedi sp. JCM16909.</title>
        <authorList>
            <person name="Klykleung N."/>
            <person name="Tanasupawat S."/>
            <person name="Kudo T."/>
            <person name="Yuki M."/>
            <person name="Ohkuma M."/>
        </authorList>
    </citation>
    <scope>NUCLEOTIDE SEQUENCE [LARGE SCALE GENOMIC DNA]</scope>
    <source>
        <strain evidence="3 4">JCM 16909</strain>
    </source>
</reference>
<evidence type="ECO:0000313" key="4">
    <source>
        <dbReference type="Proteomes" id="UP000311713"/>
    </source>
</evidence>
<evidence type="ECO:0000259" key="2">
    <source>
        <dbReference type="Pfam" id="PF12688"/>
    </source>
</evidence>
<dbReference type="Pfam" id="PF12688">
    <property type="entry name" value="TPR_5"/>
    <property type="match status" value="1"/>
</dbReference>
<dbReference type="EMBL" id="VDGT01000006">
    <property type="protein sequence ID" value="TNM31169.1"/>
    <property type="molecule type" value="Genomic_DNA"/>
</dbReference>
<evidence type="ECO:0000256" key="1">
    <source>
        <dbReference type="PROSITE-ProRule" id="PRU00339"/>
    </source>
</evidence>
<dbReference type="RefSeq" id="WP_139643683.1">
    <property type="nucleotide sequence ID" value="NZ_BAAAZS010000109.1"/>
</dbReference>
<evidence type="ECO:0000313" key="3">
    <source>
        <dbReference type="EMBL" id="TNM31169.1"/>
    </source>
</evidence>
<proteinExistence type="predicted"/>
<accession>A0A5C4V8D6</accession>
<dbReference type="SUPFAM" id="SSF48452">
    <property type="entry name" value="TPR-like"/>
    <property type="match status" value="1"/>
</dbReference>
<protein>
    <submittedName>
        <fullName evidence="3">Tetratricopeptide repeat protein</fullName>
    </submittedName>
</protein>
<dbReference type="OrthoDB" id="193829at2"/>
<feature type="repeat" description="TPR" evidence="1">
    <location>
        <begin position="79"/>
        <end position="112"/>
    </location>
</feature>
<dbReference type="AlphaFoldDB" id="A0A5C4V8D6"/>
<organism evidence="3 4">
    <name type="scientific">Streptomyces sedi</name>
    <dbReference type="NCBI Taxonomy" id="555059"/>
    <lineage>
        <taxon>Bacteria</taxon>
        <taxon>Bacillati</taxon>
        <taxon>Actinomycetota</taxon>
        <taxon>Actinomycetes</taxon>
        <taxon>Kitasatosporales</taxon>
        <taxon>Streptomycetaceae</taxon>
        <taxon>Streptomyces</taxon>
    </lineage>
</organism>
<dbReference type="PROSITE" id="PS50005">
    <property type="entry name" value="TPR"/>
    <property type="match status" value="1"/>
</dbReference>
<name>A0A5C4V8D6_9ACTN</name>
<comment type="caution">
    <text evidence="3">The sequence shown here is derived from an EMBL/GenBank/DDBJ whole genome shotgun (WGS) entry which is preliminary data.</text>
</comment>
<dbReference type="InterPro" id="IPR011990">
    <property type="entry name" value="TPR-like_helical_dom_sf"/>
</dbReference>
<feature type="domain" description="Tetratrico peptide repeat group 5" evidence="2">
    <location>
        <begin position="41"/>
        <end position="163"/>
    </location>
</feature>
<keyword evidence="4" id="KW-1185">Reference proteome</keyword>
<keyword evidence="1" id="KW-0802">TPR repeat</keyword>
<dbReference type="Proteomes" id="UP000311713">
    <property type="component" value="Unassembled WGS sequence"/>
</dbReference>
<dbReference type="InterPro" id="IPR041656">
    <property type="entry name" value="TPR_5"/>
</dbReference>
<gene>
    <name evidence="3" type="ORF">FH715_10825</name>
</gene>
<dbReference type="InterPro" id="IPR019734">
    <property type="entry name" value="TPR_rpt"/>
</dbReference>
<dbReference type="Gene3D" id="1.25.40.10">
    <property type="entry name" value="Tetratricopeptide repeat domain"/>
    <property type="match status" value="1"/>
</dbReference>